<dbReference type="InParanoid" id="T0QNT7"/>
<dbReference type="RefSeq" id="XP_008607056.1">
    <property type="nucleotide sequence ID" value="XM_008608834.1"/>
</dbReference>
<dbReference type="Proteomes" id="UP000030762">
    <property type="component" value="Unassembled WGS sequence"/>
</dbReference>
<dbReference type="OrthoDB" id="10564895at2759"/>
<sequence length="82" mass="9675">MAPLRSAPHVEEVRPRQKRRRVAPEMETSESLPVAAVDDFQAHAHRRRQRYRAHWDAYLENQKYYNASETPVTTASPYVKRL</sequence>
<protein>
    <submittedName>
        <fullName evidence="2">Uncharacterized protein</fullName>
    </submittedName>
</protein>
<evidence type="ECO:0000256" key="1">
    <source>
        <dbReference type="SAM" id="MobiDB-lite"/>
    </source>
</evidence>
<dbReference type="GeneID" id="19943936"/>
<evidence type="ECO:0000313" key="3">
    <source>
        <dbReference type="Proteomes" id="UP000030762"/>
    </source>
</evidence>
<gene>
    <name evidence="2" type="ORF">SDRG_03209</name>
</gene>
<name>T0QNT7_SAPDV</name>
<organism evidence="2 3">
    <name type="scientific">Saprolegnia diclina (strain VS20)</name>
    <dbReference type="NCBI Taxonomy" id="1156394"/>
    <lineage>
        <taxon>Eukaryota</taxon>
        <taxon>Sar</taxon>
        <taxon>Stramenopiles</taxon>
        <taxon>Oomycota</taxon>
        <taxon>Saprolegniomycetes</taxon>
        <taxon>Saprolegniales</taxon>
        <taxon>Saprolegniaceae</taxon>
        <taxon>Saprolegnia</taxon>
    </lineage>
</organism>
<dbReference type="VEuPathDB" id="FungiDB:SDRG_03209"/>
<accession>T0QNT7</accession>
<feature type="region of interest" description="Disordered" evidence="1">
    <location>
        <begin position="1"/>
        <end position="30"/>
    </location>
</feature>
<dbReference type="AlphaFoldDB" id="T0QNT7"/>
<keyword evidence="3" id="KW-1185">Reference proteome</keyword>
<reference evidence="2 3" key="1">
    <citation type="submission" date="2012-04" db="EMBL/GenBank/DDBJ databases">
        <title>The Genome Sequence of Saprolegnia declina VS20.</title>
        <authorList>
            <consortium name="The Broad Institute Genome Sequencing Platform"/>
            <person name="Russ C."/>
            <person name="Nusbaum C."/>
            <person name="Tyler B."/>
            <person name="van West P."/>
            <person name="Dieguez-Uribeondo J."/>
            <person name="de Bruijn I."/>
            <person name="Tripathy S."/>
            <person name="Jiang R."/>
            <person name="Young S.K."/>
            <person name="Zeng Q."/>
            <person name="Gargeya S."/>
            <person name="Fitzgerald M."/>
            <person name="Haas B."/>
            <person name="Abouelleil A."/>
            <person name="Alvarado L."/>
            <person name="Arachchi H.M."/>
            <person name="Berlin A."/>
            <person name="Chapman S.B."/>
            <person name="Goldberg J."/>
            <person name="Griggs A."/>
            <person name="Gujja S."/>
            <person name="Hansen M."/>
            <person name="Howarth C."/>
            <person name="Imamovic A."/>
            <person name="Larimer J."/>
            <person name="McCowen C."/>
            <person name="Montmayeur A."/>
            <person name="Murphy C."/>
            <person name="Neiman D."/>
            <person name="Pearson M."/>
            <person name="Priest M."/>
            <person name="Roberts A."/>
            <person name="Saif S."/>
            <person name="Shea T."/>
            <person name="Sisk P."/>
            <person name="Sykes S."/>
            <person name="Wortman J."/>
            <person name="Nusbaum C."/>
            <person name="Birren B."/>
        </authorList>
    </citation>
    <scope>NUCLEOTIDE SEQUENCE [LARGE SCALE GENOMIC DNA]</scope>
    <source>
        <strain evidence="2 3">VS20</strain>
    </source>
</reference>
<dbReference type="EMBL" id="JH767138">
    <property type="protein sequence ID" value="EQC39784.1"/>
    <property type="molecule type" value="Genomic_DNA"/>
</dbReference>
<proteinExistence type="predicted"/>
<evidence type="ECO:0000313" key="2">
    <source>
        <dbReference type="EMBL" id="EQC39784.1"/>
    </source>
</evidence>